<reference evidence="2 3" key="1">
    <citation type="submission" date="2019-11" db="EMBL/GenBank/DDBJ databases">
        <title>Whole genome sequence of Oryza granulata.</title>
        <authorList>
            <person name="Li W."/>
        </authorList>
    </citation>
    <scope>NUCLEOTIDE SEQUENCE [LARGE SCALE GENOMIC DNA]</scope>
    <source>
        <strain evidence="3">cv. Menghai</strain>
        <tissue evidence="2">Leaf</tissue>
    </source>
</reference>
<sequence length="128" mass="13398">MAAAASFLLVVVAPSPTAVSTCHARGNPAVASLPSSSCTPSSSLRASAVRALQSRVVASTALAMQPPIASRVSTVVNGNLGDRSYLIYIGASLLDEPDLLQRTLMKVFNKAVESRPQRSKDKFNSIVN</sequence>
<keyword evidence="3" id="KW-1185">Reference proteome</keyword>
<feature type="chain" id="PRO_5026342632" evidence="1">
    <location>
        <begin position="25"/>
        <end position="128"/>
    </location>
</feature>
<protein>
    <submittedName>
        <fullName evidence="2">Uncharacterized protein</fullName>
    </submittedName>
</protein>
<dbReference type="EMBL" id="SPHZ02000005">
    <property type="protein sequence ID" value="KAF0919862.1"/>
    <property type="molecule type" value="Genomic_DNA"/>
</dbReference>
<name>A0A6G1E5V3_9ORYZ</name>
<dbReference type="Proteomes" id="UP000479710">
    <property type="component" value="Unassembled WGS sequence"/>
</dbReference>
<proteinExistence type="predicted"/>
<evidence type="ECO:0000256" key="1">
    <source>
        <dbReference type="SAM" id="SignalP"/>
    </source>
</evidence>
<evidence type="ECO:0000313" key="2">
    <source>
        <dbReference type="EMBL" id="KAF0919862.1"/>
    </source>
</evidence>
<gene>
    <name evidence="2" type="ORF">E2562_032148</name>
</gene>
<accession>A0A6G1E5V3</accession>
<feature type="signal peptide" evidence="1">
    <location>
        <begin position="1"/>
        <end position="24"/>
    </location>
</feature>
<keyword evidence="1" id="KW-0732">Signal</keyword>
<evidence type="ECO:0000313" key="3">
    <source>
        <dbReference type="Proteomes" id="UP000479710"/>
    </source>
</evidence>
<organism evidence="2 3">
    <name type="scientific">Oryza meyeriana var. granulata</name>
    <dbReference type="NCBI Taxonomy" id="110450"/>
    <lineage>
        <taxon>Eukaryota</taxon>
        <taxon>Viridiplantae</taxon>
        <taxon>Streptophyta</taxon>
        <taxon>Embryophyta</taxon>
        <taxon>Tracheophyta</taxon>
        <taxon>Spermatophyta</taxon>
        <taxon>Magnoliopsida</taxon>
        <taxon>Liliopsida</taxon>
        <taxon>Poales</taxon>
        <taxon>Poaceae</taxon>
        <taxon>BOP clade</taxon>
        <taxon>Oryzoideae</taxon>
        <taxon>Oryzeae</taxon>
        <taxon>Oryzinae</taxon>
        <taxon>Oryza</taxon>
        <taxon>Oryza meyeriana</taxon>
    </lineage>
</organism>
<dbReference type="OrthoDB" id="197068at2759"/>
<dbReference type="AlphaFoldDB" id="A0A6G1E5V3"/>
<comment type="caution">
    <text evidence="2">The sequence shown here is derived from an EMBL/GenBank/DDBJ whole genome shotgun (WGS) entry which is preliminary data.</text>
</comment>